<gene>
    <name evidence="4" type="ORF">SAMN05216276_102253</name>
</gene>
<keyword evidence="5" id="KW-1185">Reference proteome</keyword>
<comment type="subcellular location">
    <subcellularLocation>
        <location evidence="2">Gas vesicle</location>
    </subcellularLocation>
</comment>
<accession>A0A239JBK4</accession>
<protein>
    <submittedName>
        <fullName evidence="4">Gas vesicle synthesis protein GvpL/GvpF</fullName>
    </submittedName>
</protein>
<keyword evidence="1" id="KW-0304">Gas vesicle</keyword>
<dbReference type="EMBL" id="FZOD01000022">
    <property type="protein sequence ID" value="SNT03205.1"/>
    <property type="molecule type" value="Genomic_DNA"/>
</dbReference>
<sequence>MSSSTERSRTAGTDQADRSAVSTGSYVYGIVPTDVELDDARGVGDPPGRVKLVRHGEIAALVSEVATNRPLGRPQDLKAHQQLLDAAAAEVPVLPLRFGAVMADEESVVDELLAPHHEAFLAGLKELEGRAEYVIKGRYVEQALLAEVFAENAEAVGLRQEIVGKPEDATWDARIRLGEVINQSVEAKRDADTSAMVEALVPRCVAIAMREPTHEQDAVHLAVLVETSRQDELEQALDEFARQWEGRVDLRLIGPMAAYDFVMTPQQEQEGE</sequence>
<dbReference type="PANTHER" id="PTHR36852:SF1">
    <property type="entry name" value="PROTEIN GVPL 2"/>
    <property type="match status" value="1"/>
</dbReference>
<organism evidence="4 5">
    <name type="scientific">Streptosporangium subroseum</name>
    <dbReference type="NCBI Taxonomy" id="106412"/>
    <lineage>
        <taxon>Bacteria</taxon>
        <taxon>Bacillati</taxon>
        <taxon>Actinomycetota</taxon>
        <taxon>Actinomycetes</taxon>
        <taxon>Streptosporangiales</taxon>
        <taxon>Streptosporangiaceae</taxon>
        <taxon>Streptosporangium</taxon>
    </lineage>
</organism>
<name>A0A239JBK4_9ACTN</name>
<dbReference type="GO" id="GO:0031411">
    <property type="term" value="C:gas vesicle"/>
    <property type="evidence" value="ECO:0007669"/>
    <property type="project" value="UniProtKB-SubCell"/>
</dbReference>
<evidence type="ECO:0000256" key="2">
    <source>
        <dbReference type="ARBA" id="ARBA00035108"/>
    </source>
</evidence>
<dbReference type="Pfam" id="PF06386">
    <property type="entry name" value="GvpL_GvpF"/>
    <property type="match status" value="1"/>
</dbReference>
<reference evidence="4 5" key="1">
    <citation type="submission" date="2017-06" db="EMBL/GenBank/DDBJ databases">
        <authorList>
            <person name="Kim H.J."/>
            <person name="Triplett B.A."/>
        </authorList>
    </citation>
    <scope>NUCLEOTIDE SEQUENCE [LARGE SCALE GENOMIC DNA]</scope>
    <source>
        <strain evidence="4 5">CGMCC 4.2132</strain>
    </source>
</reference>
<dbReference type="Proteomes" id="UP000198282">
    <property type="component" value="Unassembled WGS sequence"/>
</dbReference>
<dbReference type="InterPro" id="IPR009430">
    <property type="entry name" value="GvpL/GvpF"/>
</dbReference>
<evidence type="ECO:0000313" key="5">
    <source>
        <dbReference type="Proteomes" id="UP000198282"/>
    </source>
</evidence>
<dbReference type="GO" id="GO:0031412">
    <property type="term" value="P:gas vesicle organization"/>
    <property type="evidence" value="ECO:0007669"/>
    <property type="project" value="InterPro"/>
</dbReference>
<evidence type="ECO:0000256" key="3">
    <source>
        <dbReference type="ARBA" id="ARBA00035643"/>
    </source>
</evidence>
<dbReference type="PANTHER" id="PTHR36852">
    <property type="entry name" value="PROTEIN GVPL 2"/>
    <property type="match status" value="1"/>
</dbReference>
<proteinExistence type="inferred from homology"/>
<dbReference type="OrthoDB" id="3867411at2"/>
<comment type="similarity">
    <text evidence="3">Belongs to the gas vesicle GvpF/GvpL family.</text>
</comment>
<dbReference type="AlphaFoldDB" id="A0A239JBK4"/>
<evidence type="ECO:0000256" key="1">
    <source>
        <dbReference type="ARBA" id="ARBA00022987"/>
    </source>
</evidence>
<evidence type="ECO:0000313" key="4">
    <source>
        <dbReference type="EMBL" id="SNT03205.1"/>
    </source>
</evidence>
<dbReference type="RefSeq" id="WP_089209319.1">
    <property type="nucleotide sequence ID" value="NZ_FZOD01000022.1"/>
</dbReference>